<dbReference type="Pfam" id="PF09851">
    <property type="entry name" value="SHOCT"/>
    <property type="match status" value="1"/>
</dbReference>
<dbReference type="AlphaFoldDB" id="A0A1S1RIZ0"/>
<name>A0A1S1RIZ0_9ACTN</name>
<gene>
    <name evidence="4" type="ORF">CC117_09425</name>
</gene>
<evidence type="ECO:0000313" key="5">
    <source>
        <dbReference type="Proteomes" id="UP000179627"/>
    </source>
</evidence>
<sequence>MYWHDGHGMNGWGWFAMSLGMLLFWAVLIIGAVLVVRALTHAGDRARPPMRPPAGPTDTGGPTGPFPEQVLADRFARGEIDEQEYRARLATLRETADHPVKR</sequence>
<evidence type="ECO:0000313" key="4">
    <source>
        <dbReference type="EMBL" id="OHV46007.1"/>
    </source>
</evidence>
<keyword evidence="2" id="KW-0472">Membrane</keyword>
<protein>
    <recommendedName>
        <fullName evidence="3">SHOCT domain-containing protein</fullName>
    </recommendedName>
</protein>
<accession>A0A1S1RIZ0</accession>
<keyword evidence="2" id="KW-1133">Transmembrane helix</keyword>
<evidence type="ECO:0000256" key="2">
    <source>
        <dbReference type="SAM" id="Phobius"/>
    </source>
</evidence>
<keyword evidence="5" id="KW-1185">Reference proteome</keyword>
<dbReference type="EMBL" id="MBLM01000003">
    <property type="protein sequence ID" value="OHV46007.1"/>
    <property type="molecule type" value="Genomic_DNA"/>
</dbReference>
<reference evidence="5" key="1">
    <citation type="submission" date="2016-07" db="EMBL/GenBank/DDBJ databases">
        <title>Sequence Frankia sp. strain CcI1.17.</title>
        <authorList>
            <person name="Ghodhbane-Gtari F."/>
            <person name="Swanson E."/>
            <person name="Gueddou A."/>
            <person name="Morris K."/>
            <person name="Hezbri K."/>
            <person name="Ktari A."/>
            <person name="Nouioui I."/>
            <person name="Abebe-Akele F."/>
            <person name="Simpson S."/>
            <person name="Thomas K."/>
            <person name="Gtari M."/>
            <person name="Tisa L.S."/>
            <person name="Hurst S."/>
        </authorList>
    </citation>
    <scope>NUCLEOTIDE SEQUENCE [LARGE SCALE GENOMIC DNA]</scope>
    <source>
        <strain evidence="5">Cc1.17</strain>
    </source>
</reference>
<keyword evidence="2" id="KW-0812">Transmembrane</keyword>
<feature type="transmembrane region" description="Helical" evidence="2">
    <location>
        <begin position="12"/>
        <end position="40"/>
    </location>
</feature>
<dbReference type="InterPro" id="IPR018649">
    <property type="entry name" value="SHOCT"/>
</dbReference>
<feature type="region of interest" description="Disordered" evidence="1">
    <location>
        <begin position="44"/>
        <end position="67"/>
    </location>
</feature>
<evidence type="ECO:0000256" key="1">
    <source>
        <dbReference type="SAM" id="MobiDB-lite"/>
    </source>
</evidence>
<feature type="domain" description="SHOCT" evidence="3">
    <location>
        <begin position="68"/>
        <end position="92"/>
    </location>
</feature>
<evidence type="ECO:0000259" key="3">
    <source>
        <dbReference type="Pfam" id="PF09851"/>
    </source>
</evidence>
<proteinExistence type="predicted"/>
<dbReference type="Proteomes" id="UP000179627">
    <property type="component" value="Unassembled WGS sequence"/>
</dbReference>
<organism evidence="4 5">
    <name type="scientific">Parafrankia colletiae</name>
    <dbReference type="NCBI Taxonomy" id="573497"/>
    <lineage>
        <taxon>Bacteria</taxon>
        <taxon>Bacillati</taxon>
        <taxon>Actinomycetota</taxon>
        <taxon>Actinomycetes</taxon>
        <taxon>Frankiales</taxon>
        <taxon>Frankiaceae</taxon>
        <taxon>Parafrankia</taxon>
    </lineage>
</organism>
<comment type="caution">
    <text evidence="4">The sequence shown here is derived from an EMBL/GenBank/DDBJ whole genome shotgun (WGS) entry which is preliminary data.</text>
</comment>